<dbReference type="STRING" id="1163730.FFONT_1173"/>
<dbReference type="AlphaFoldDB" id="I0A2F4"/>
<proteinExistence type="inferred from homology"/>
<name>I0A2F4_FERFK</name>
<dbReference type="Pfam" id="PF00708">
    <property type="entry name" value="Acylphosphatase"/>
    <property type="match status" value="1"/>
</dbReference>
<evidence type="ECO:0000313" key="5">
    <source>
        <dbReference type="Proteomes" id="UP000007391"/>
    </source>
</evidence>
<feature type="domain" description="Acylphosphatase-like" evidence="3">
    <location>
        <begin position="1"/>
        <end position="63"/>
    </location>
</feature>
<dbReference type="InParanoid" id="I0A2F4"/>
<dbReference type="GO" id="GO:0003998">
    <property type="term" value="F:acylphosphatase activity"/>
    <property type="evidence" value="ECO:0007669"/>
    <property type="project" value="InterPro"/>
</dbReference>
<dbReference type="KEGG" id="ffo:FFONT_1173"/>
<dbReference type="InterPro" id="IPR001792">
    <property type="entry name" value="Acylphosphatase-like_dom"/>
</dbReference>
<reference evidence="4 5" key="2">
    <citation type="journal article" date="2014" name="Extremophiles">
        <title>Analysis of the complete genome of Fervidococcus fontis confirms the distinct phylogenetic position of the order Fervidicoccales and suggests its environmental function.</title>
        <authorList>
            <person name="Lebedinsky A.V."/>
            <person name="Mardanov A.V."/>
            <person name="Kublanov I.V."/>
            <person name="Gumerov V.M."/>
            <person name="Beletsky A.V."/>
            <person name="Perevalova A.A."/>
            <person name="Bidzhieva S.Kh."/>
            <person name="Bonch-Osmolovskaya E.A."/>
            <person name="Skryabin K.G."/>
            <person name="Ravin N.V."/>
        </authorList>
    </citation>
    <scope>NUCLEOTIDE SEQUENCE [LARGE SCALE GENOMIC DNA]</scope>
    <source>
        <strain evidence="5">DSM 19380 / VKM B-2539 / Kam940</strain>
    </source>
</reference>
<dbReference type="eggNOG" id="arCOG01674">
    <property type="taxonomic scope" value="Archaea"/>
</dbReference>
<evidence type="ECO:0000259" key="3">
    <source>
        <dbReference type="PROSITE" id="PS51160"/>
    </source>
</evidence>
<dbReference type="InterPro" id="IPR017968">
    <property type="entry name" value="Acylphosphatase_CS"/>
</dbReference>
<dbReference type="Proteomes" id="UP000007391">
    <property type="component" value="Chromosome"/>
</dbReference>
<dbReference type="EMBL" id="CP003423">
    <property type="protein sequence ID" value="AFH43161.1"/>
    <property type="molecule type" value="Genomic_DNA"/>
</dbReference>
<dbReference type="PROSITE" id="PS51160">
    <property type="entry name" value="ACYLPHOSPHATASE_3"/>
    <property type="match status" value="1"/>
</dbReference>
<organism evidence="4 5">
    <name type="scientific">Fervidicoccus fontis (strain DSM 19380 / JCM 18336 / VKM B-2539 / Kam940)</name>
    <dbReference type="NCBI Taxonomy" id="1163730"/>
    <lineage>
        <taxon>Archaea</taxon>
        <taxon>Thermoproteota</taxon>
        <taxon>Thermoprotei</taxon>
        <taxon>Fervidicoccales</taxon>
        <taxon>Fervidicoccaceae</taxon>
        <taxon>Fervidicoccus</taxon>
    </lineage>
</organism>
<dbReference type="FunCoup" id="I0A2F4">
    <property type="interactions" value="27"/>
</dbReference>
<evidence type="ECO:0000256" key="2">
    <source>
        <dbReference type="RuleBase" id="RU004168"/>
    </source>
</evidence>
<dbReference type="InterPro" id="IPR020456">
    <property type="entry name" value="Acylphosphatase"/>
</dbReference>
<gene>
    <name evidence="4" type="ordered locus">FFONT_1173</name>
</gene>
<evidence type="ECO:0000256" key="1">
    <source>
        <dbReference type="PROSITE-ProRule" id="PRU00520"/>
    </source>
</evidence>
<dbReference type="PANTHER" id="PTHR47268">
    <property type="entry name" value="ACYLPHOSPHATASE"/>
    <property type="match status" value="1"/>
</dbReference>
<keyword evidence="5" id="KW-1185">Reference proteome</keyword>
<comment type="similarity">
    <text evidence="2">Belongs to the acylphosphatase family.</text>
</comment>
<reference evidence="5" key="1">
    <citation type="submission" date="2012-03" db="EMBL/GenBank/DDBJ databases">
        <title>Fervidicoccus fontis complete genome analysis confirms its distinct phylogenetic position and predicts its environmental function.</title>
        <authorList>
            <person name="Lebedinsky A.V."/>
            <person name="Mardanov A.V."/>
            <person name="Gumerov V.M."/>
            <person name="Beletsky A.V."/>
            <person name="Kublanov I.V."/>
            <person name="Perevalova A.A."/>
            <person name="Bonch-Osmolovskaya E.A."/>
            <person name="Ravin N.V."/>
            <person name="Skryabin K.G."/>
        </authorList>
    </citation>
    <scope>NUCLEOTIDE SEQUENCE [LARGE SCALE GENOMIC DNA]</scope>
    <source>
        <strain evidence="5">DSM 19380 / VKM B-2539 / Kam940</strain>
    </source>
</reference>
<evidence type="ECO:0000313" key="4">
    <source>
        <dbReference type="EMBL" id="AFH43161.1"/>
    </source>
</evidence>
<dbReference type="SUPFAM" id="SSF54975">
    <property type="entry name" value="Acylphosphatase/BLUF domain-like"/>
    <property type="match status" value="1"/>
</dbReference>
<sequence>MNVKGWVRNCIDGSVEIVAEGEEDALFKLINEVKKGPPAAVVENVDVSWEEYRGEFDDFVIIR</sequence>
<comment type="caution">
    <text evidence="1">Lacks conserved residue(s) required for the propagation of feature annotation.</text>
</comment>
<dbReference type="PROSITE" id="PS00151">
    <property type="entry name" value="ACYLPHOSPHATASE_2"/>
    <property type="match status" value="1"/>
</dbReference>
<dbReference type="PANTHER" id="PTHR47268:SF4">
    <property type="entry name" value="ACYLPHOSPHATASE"/>
    <property type="match status" value="1"/>
</dbReference>
<protein>
    <submittedName>
        <fullName evidence="4">Acylphosphatase</fullName>
    </submittedName>
</protein>
<dbReference type="InterPro" id="IPR036046">
    <property type="entry name" value="Acylphosphatase-like_dom_sf"/>
</dbReference>
<dbReference type="HOGENOM" id="CLU_141932_1_2_2"/>
<accession>I0A2F4</accession>
<dbReference type="Gene3D" id="3.30.70.100">
    <property type="match status" value="1"/>
</dbReference>